<dbReference type="RefSeq" id="WP_019600418.1">
    <property type="nucleotide sequence ID" value="NZ_FNQC01000005.1"/>
</dbReference>
<reference evidence="1 2" key="1">
    <citation type="submission" date="2016-10" db="EMBL/GenBank/DDBJ databases">
        <authorList>
            <person name="Varghese N."/>
            <person name="Submissions S."/>
        </authorList>
    </citation>
    <scope>NUCLEOTIDE SEQUENCE [LARGE SCALE GENOMIC DNA]</scope>
    <source>
        <strain evidence="1 2">DSM 17997</strain>
    </source>
</reference>
<evidence type="ECO:0000313" key="2">
    <source>
        <dbReference type="Proteomes" id="UP000199663"/>
    </source>
</evidence>
<sequence>MNEKKVCFLIFSQTSLSLGGHFRSLKVQYEAFIKHEVISQKSFILNFGKVKSPVLIGIKNFAFVKTNSLFFILKICSEIRKNKPEIVHCFDQTSLNLSKILGIFFNFRVLYTKCGGANQINYFKIPTIFFSSENYDDFCGKNSKSLAYLMPNRINEITHKIDLKELRKNLKIDKNDGINFLRINRFSSKYEDTMNKAVNLVQILNSMKVKSNLYIVGAIEDLSIYKKFASIKNNVYLVSENELIKDASKLIPIFDIVIGTGRGAMEGFAYGKPVLTPCSNSNIPIFIDESNFDAAFYYNFSERVKIPDLIYEIELRKIVNQINQIQTGKIGKSESIFNKYFNINNSLIFYKNLYDEQIENNEYSKSKINGIEFYFFKKIMKSI</sequence>
<comment type="caution">
    <text evidence="1">The sequence shown here is derived from an EMBL/GenBank/DDBJ whole genome shotgun (WGS) entry which is preliminary data.</text>
</comment>
<dbReference type="SUPFAM" id="SSF53756">
    <property type="entry name" value="UDP-Glycosyltransferase/glycogen phosphorylase"/>
    <property type="match status" value="1"/>
</dbReference>
<gene>
    <name evidence="1" type="ORF">SAMN05444412_105130</name>
</gene>
<name>A0A1H3Q0C9_9BACT</name>
<proteinExistence type="predicted"/>
<organism evidence="1 2">
    <name type="scientific">Rhodonellum ikkaensis</name>
    <dbReference type="NCBI Taxonomy" id="336829"/>
    <lineage>
        <taxon>Bacteria</taxon>
        <taxon>Pseudomonadati</taxon>
        <taxon>Bacteroidota</taxon>
        <taxon>Cytophagia</taxon>
        <taxon>Cytophagales</taxon>
        <taxon>Cytophagaceae</taxon>
        <taxon>Rhodonellum</taxon>
    </lineage>
</organism>
<accession>A0A1H3Q0C9</accession>
<keyword evidence="2" id="KW-1185">Reference proteome</keyword>
<evidence type="ECO:0000313" key="1">
    <source>
        <dbReference type="EMBL" id="SDZ06671.1"/>
    </source>
</evidence>
<evidence type="ECO:0008006" key="3">
    <source>
        <dbReference type="Google" id="ProtNLM"/>
    </source>
</evidence>
<dbReference type="Proteomes" id="UP000199663">
    <property type="component" value="Unassembled WGS sequence"/>
</dbReference>
<dbReference type="EMBL" id="FNQC01000005">
    <property type="protein sequence ID" value="SDZ06671.1"/>
    <property type="molecule type" value="Genomic_DNA"/>
</dbReference>
<protein>
    <recommendedName>
        <fullName evidence="3">Glycosyl transferase family 1 domain-containing protein</fullName>
    </recommendedName>
</protein>